<evidence type="ECO:0000256" key="2">
    <source>
        <dbReference type="ARBA" id="ARBA00023012"/>
    </source>
</evidence>
<dbReference type="InterPro" id="IPR039420">
    <property type="entry name" value="WalR-like"/>
</dbReference>
<evidence type="ECO:0000259" key="8">
    <source>
        <dbReference type="PROSITE" id="PS50110"/>
    </source>
</evidence>
<dbReference type="GO" id="GO:0000156">
    <property type="term" value="F:phosphorelay response regulator activity"/>
    <property type="evidence" value="ECO:0007669"/>
    <property type="project" value="TreeGrafter"/>
</dbReference>
<dbReference type="GO" id="GO:0000976">
    <property type="term" value="F:transcription cis-regulatory region binding"/>
    <property type="evidence" value="ECO:0007669"/>
    <property type="project" value="TreeGrafter"/>
</dbReference>
<name>A0A1C4WUZ6_9ACTN</name>
<dbReference type="Pfam" id="PF00072">
    <property type="entry name" value="Response_reg"/>
    <property type="match status" value="1"/>
</dbReference>
<dbReference type="AlphaFoldDB" id="A0A1C4WUZ6"/>
<dbReference type="Gene3D" id="3.40.50.2300">
    <property type="match status" value="1"/>
</dbReference>
<proteinExistence type="predicted"/>
<dbReference type="SUPFAM" id="SSF52172">
    <property type="entry name" value="CheY-like"/>
    <property type="match status" value="1"/>
</dbReference>
<dbReference type="GO" id="GO:0006355">
    <property type="term" value="P:regulation of DNA-templated transcription"/>
    <property type="evidence" value="ECO:0007669"/>
    <property type="project" value="InterPro"/>
</dbReference>
<evidence type="ECO:0000313" key="11">
    <source>
        <dbReference type="Proteomes" id="UP000199375"/>
    </source>
</evidence>
<evidence type="ECO:0000256" key="4">
    <source>
        <dbReference type="ARBA" id="ARBA00023125"/>
    </source>
</evidence>
<sequence>MDDPPAPAHGPLLLVEDDAELADMLVELFSGDGYRIDLARDGQRGLHLALRGRYQVIMLDRRLPAIDGVDLLIRLRRCAVAARVLMLSALADPTERIRGLDAGADDYLPKPFEVAELMARVRALTRRRFDGAELIPIGAGQLDLAQRGVRLPDGREVTLSGREFELIRLLATQPRMVHSRSQLRGRVFGADRTEAVVDTYVHYLRRKLGDGVVRTVHGLGYQIGAL</sequence>
<feature type="domain" description="OmpR/PhoB-type" evidence="9">
    <location>
        <begin position="132"/>
        <end position="225"/>
    </location>
</feature>
<feature type="domain" description="Response regulatory" evidence="8">
    <location>
        <begin position="11"/>
        <end position="125"/>
    </location>
</feature>
<dbReference type="EMBL" id="FMCW01000018">
    <property type="protein sequence ID" value="SCF00116.1"/>
    <property type="molecule type" value="Genomic_DNA"/>
</dbReference>
<evidence type="ECO:0000256" key="1">
    <source>
        <dbReference type="ARBA" id="ARBA00022553"/>
    </source>
</evidence>
<evidence type="ECO:0000259" key="9">
    <source>
        <dbReference type="PROSITE" id="PS51755"/>
    </source>
</evidence>
<dbReference type="PROSITE" id="PS50110">
    <property type="entry name" value="RESPONSE_REGULATORY"/>
    <property type="match status" value="1"/>
</dbReference>
<gene>
    <name evidence="10" type="ORF">GA0070558_118140</name>
</gene>
<dbReference type="PANTHER" id="PTHR48111">
    <property type="entry name" value="REGULATOR OF RPOS"/>
    <property type="match status" value="1"/>
</dbReference>
<accession>A0A1C4WUZ6</accession>
<dbReference type="Gene3D" id="6.10.250.690">
    <property type="match status" value="1"/>
</dbReference>
<dbReference type="PANTHER" id="PTHR48111:SF1">
    <property type="entry name" value="TWO-COMPONENT RESPONSE REGULATOR ORR33"/>
    <property type="match status" value="1"/>
</dbReference>
<dbReference type="InterPro" id="IPR001867">
    <property type="entry name" value="OmpR/PhoB-type_DNA-bd"/>
</dbReference>
<dbReference type="InterPro" id="IPR036388">
    <property type="entry name" value="WH-like_DNA-bd_sf"/>
</dbReference>
<keyword evidence="5" id="KW-0804">Transcription</keyword>
<keyword evidence="2" id="KW-0902">Two-component regulatory system</keyword>
<keyword evidence="3" id="KW-0805">Transcription regulation</keyword>
<dbReference type="Gene3D" id="1.10.10.10">
    <property type="entry name" value="Winged helix-like DNA-binding domain superfamily/Winged helix DNA-binding domain"/>
    <property type="match status" value="1"/>
</dbReference>
<protein>
    <submittedName>
        <fullName evidence="10">DNA-binding response regulator, OmpR family, contains REC and winged-helix (WHTH) domain</fullName>
    </submittedName>
</protein>
<keyword evidence="1 6" id="KW-0597">Phosphoprotein</keyword>
<keyword evidence="4 7" id="KW-0238">DNA-binding</keyword>
<evidence type="ECO:0000256" key="3">
    <source>
        <dbReference type="ARBA" id="ARBA00023015"/>
    </source>
</evidence>
<dbReference type="PROSITE" id="PS51755">
    <property type="entry name" value="OMPR_PHOB"/>
    <property type="match status" value="1"/>
</dbReference>
<dbReference type="InterPro" id="IPR011006">
    <property type="entry name" value="CheY-like_superfamily"/>
</dbReference>
<dbReference type="SMART" id="SM00448">
    <property type="entry name" value="REC"/>
    <property type="match status" value="1"/>
</dbReference>
<dbReference type="Pfam" id="PF00486">
    <property type="entry name" value="Trans_reg_C"/>
    <property type="match status" value="1"/>
</dbReference>
<feature type="modified residue" description="4-aspartylphosphate" evidence="6">
    <location>
        <position position="60"/>
    </location>
</feature>
<dbReference type="CDD" id="cd00383">
    <property type="entry name" value="trans_reg_C"/>
    <property type="match status" value="1"/>
</dbReference>
<dbReference type="SMART" id="SM00862">
    <property type="entry name" value="Trans_reg_C"/>
    <property type="match status" value="1"/>
</dbReference>
<evidence type="ECO:0000256" key="5">
    <source>
        <dbReference type="ARBA" id="ARBA00023163"/>
    </source>
</evidence>
<evidence type="ECO:0000256" key="6">
    <source>
        <dbReference type="PROSITE-ProRule" id="PRU00169"/>
    </source>
</evidence>
<dbReference type="GO" id="GO:0005829">
    <property type="term" value="C:cytosol"/>
    <property type="evidence" value="ECO:0007669"/>
    <property type="project" value="TreeGrafter"/>
</dbReference>
<dbReference type="GO" id="GO:0032993">
    <property type="term" value="C:protein-DNA complex"/>
    <property type="evidence" value="ECO:0007669"/>
    <property type="project" value="TreeGrafter"/>
</dbReference>
<dbReference type="Proteomes" id="UP000199375">
    <property type="component" value="Unassembled WGS sequence"/>
</dbReference>
<organism evidence="10 11">
    <name type="scientific">Micromonospora haikouensis</name>
    <dbReference type="NCBI Taxonomy" id="686309"/>
    <lineage>
        <taxon>Bacteria</taxon>
        <taxon>Bacillati</taxon>
        <taxon>Actinomycetota</taxon>
        <taxon>Actinomycetes</taxon>
        <taxon>Micromonosporales</taxon>
        <taxon>Micromonosporaceae</taxon>
        <taxon>Micromonospora</taxon>
    </lineage>
</organism>
<reference evidence="10 11" key="1">
    <citation type="submission" date="2016-06" db="EMBL/GenBank/DDBJ databases">
        <authorList>
            <person name="Kjaerup R.B."/>
            <person name="Dalgaard T.S."/>
            <person name="Juul-Madsen H.R."/>
        </authorList>
    </citation>
    <scope>NUCLEOTIDE SEQUENCE [LARGE SCALE GENOMIC DNA]</scope>
    <source>
        <strain evidence="10 11">DSM 45626</strain>
    </source>
</reference>
<dbReference type="InterPro" id="IPR001789">
    <property type="entry name" value="Sig_transdc_resp-reg_receiver"/>
</dbReference>
<evidence type="ECO:0000256" key="7">
    <source>
        <dbReference type="PROSITE-ProRule" id="PRU01091"/>
    </source>
</evidence>
<evidence type="ECO:0000313" key="10">
    <source>
        <dbReference type="EMBL" id="SCF00116.1"/>
    </source>
</evidence>
<dbReference type="RefSeq" id="WP_091282259.1">
    <property type="nucleotide sequence ID" value="NZ_FMCW01000018.1"/>
</dbReference>
<feature type="DNA-binding region" description="OmpR/PhoB-type" evidence="7">
    <location>
        <begin position="132"/>
        <end position="225"/>
    </location>
</feature>